<evidence type="ECO:0000256" key="1">
    <source>
        <dbReference type="ARBA" id="ARBA00004141"/>
    </source>
</evidence>
<dbReference type="GO" id="GO:0005509">
    <property type="term" value="F:calcium ion binding"/>
    <property type="evidence" value="ECO:0007669"/>
    <property type="project" value="InterPro"/>
</dbReference>
<dbReference type="Pfam" id="PF03094">
    <property type="entry name" value="Mlo"/>
    <property type="match status" value="2"/>
</dbReference>
<dbReference type="PROSITE" id="PS00018">
    <property type="entry name" value="EF_HAND_1"/>
    <property type="match status" value="2"/>
</dbReference>
<evidence type="ECO:0000256" key="11">
    <source>
        <dbReference type="ARBA" id="ARBA00023212"/>
    </source>
</evidence>
<dbReference type="Pfam" id="PF13405">
    <property type="entry name" value="EF-hand_6"/>
    <property type="match status" value="1"/>
</dbReference>
<feature type="compositionally biased region" description="Basic and acidic residues" evidence="13">
    <location>
        <begin position="411"/>
        <end position="423"/>
    </location>
</feature>
<keyword evidence="12" id="KW-0568">Pathogenesis-related protein</keyword>
<comment type="similarity">
    <text evidence="3">Belongs to the centrin family.</text>
</comment>
<feature type="transmembrane region" description="Helical" evidence="14">
    <location>
        <begin position="353"/>
        <end position="374"/>
    </location>
</feature>
<evidence type="ECO:0000256" key="4">
    <source>
        <dbReference type="ARBA" id="ARBA00006574"/>
    </source>
</evidence>
<evidence type="ECO:0000256" key="14">
    <source>
        <dbReference type="SAM" id="Phobius"/>
    </source>
</evidence>
<dbReference type="GO" id="GO:0006952">
    <property type="term" value="P:defense response"/>
    <property type="evidence" value="ECO:0007669"/>
    <property type="project" value="UniProtKB-KW"/>
</dbReference>
<evidence type="ECO:0000256" key="9">
    <source>
        <dbReference type="ARBA" id="ARBA00022989"/>
    </source>
</evidence>
<dbReference type="InterPro" id="IPR002048">
    <property type="entry name" value="EF_hand_dom"/>
</dbReference>
<feature type="region of interest" description="Disordered" evidence="13">
    <location>
        <begin position="410"/>
        <end position="437"/>
    </location>
</feature>
<keyword evidence="8" id="KW-0106">Calcium</keyword>
<evidence type="ECO:0000256" key="12">
    <source>
        <dbReference type="ARBA" id="ARBA00023265"/>
    </source>
</evidence>
<comment type="similarity">
    <text evidence="4">Belongs to the MLO family.</text>
</comment>
<dbReference type="SMART" id="SM00054">
    <property type="entry name" value="EFh"/>
    <property type="match status" value="3"/>
</dbReference>
<keyword evidence="7" id="KW-0611">Plant defense</keyword>
<feature type="transmembrane region" description="Helical" evidence="14">
    <location>
        <begin position="505"/>
        <end position="525"/>
    </location>
</feature>
<evidence type="ECO:0000256" key="10">
    <source>
        <dbReference type="ARBA" id="ARBA00023136"/>
    </source>
</evidence>
<keyword evidence="17" id="KW-1185">Reference proteome</keyword>
<keyword evidence="11" id="KW-0206">Cytoskeleton</keyword>
<keyword evidence="10 14" id="KW-0472">Membrane</keyword>
<dbReference type="InterPro" id="IPR004326">
    <property type="entry name" value="Mlo"/>
</dbReference>
<evidence type="ECO:0000313" key="16">
    <source>
        <dbReference type="EMBL" id="KAF4711905.1"/>
    </source>
</evidence>
<dbReference type="PANTHER" id="PTHR23048">
    <property type="entry name" value="MYOSIN LIGHT CHAIN 1, 3"/>
    <property type="match status" value="1"/>
</dbReference>
<evidence type="ECO:0000256" key="3">
    <source>
        <dbReference type="ARBA" id="ARBA00005253"/>
    </source>
</evidence>
<accession>A0A7J6QTV1</accession>
<keyword evidence="6" id="KW-0677">Repeat</keyword>
<feature type="transmembrane region" description="Helical" evidence="14">
    <location>
        <begin position="183"/>
        <end position="203"/>
    </location>
</feature>
<dbReference type="Pfam" id="PF13833">
    <property type="entry name" value="EF-hand_8"/>
    <property type="match status" value="1"/>
</dbReference>
<dbReference type="GO" id="GO:0016460">
    <property type="term" value="C:myosin II complex"/>
    <property type="evidence" value="ECO:0007669"/>
    <property type="project" value="TreeGrafter"/>
</dbReference>
<proteinExistence type="inferred from homology"/>
<keyword evidence="5 14" id="KW-0812">Transmembrane</keyword>
<reference evidence="16 17" key="1">
    <citation type="submission" date="2020-04" db="EMBL/GenBank/DDBJ databases">
        <title>Perkinsus olseni comparative genomics.</title>
        <authorList>
            <person name="Bogema D.R."/>
        </authorList>
    </citation>
    <scope>NUCLEOTIDE SEQUENCE [LARGE SCALE GENOMIC DNA]</scope>
    <source>
        <strain evidence="16 17">ATCC PRA-207</strain>
    </source>
</reference>
<dbReference type="CDD" id="cd00051">
    <property type="entry name" value="EFh"/>
    <property type="match status" value="1"/>
</dbReference>
<keyword evidence="11" id="KW-0963">Cytoplasm</keyword>
<dbReference type="AlphaFoldDB" id="A0A7J6QTV1"/>
<keyword evidence="9 14" id="KW-1133">Transmembrane helix</keyword>
<feature type="transmembrane region" description="Helical" evidence="14">
    <location>
        <begin position="132"/>
        <end position="149"/>
    </location>
</feature>
<dbReference type="OMA" id="IRIAMIC"/>
<dbReference type="EMBL" id="JABANO010030422">
    <property type="protein sequence ID" value="KAF4711905.1"/>
    <property type="molecule type" value="Genomic_DNA"/>
</dbReference>
<dbReference type="InterPro" id="IPR050230">
    <property type="entry name" value="CALM/Myosin/TropC-like"/>
</dbReference>
<feature type="transmembrane region" description="Helical" evidence="14">
    <location>
        <begin position="531"/>
        <end position="552"/>
    </location>
</feature>
<feature type="transmembrane region" description="Helical" evidence="14">
    <location>
        <begin position="20"/>
        <end position="39"/>
    </location>
</feature>
<feature type="domain" description="EF-hand" evidence="15">
    <location>
        <begin position="725"/>
        <end position="760"/>
    </location>
</feature>
<dbReference type="PANTHER" id="PTHR23048:SF59">
    <property type="entry name" value="EF-HAND SUPERFAMILY PROTEIN"/>
    <property type="match status" value="1"/>
</dbReference>
<feature type="domain" description="EF-hand" evidence="15">
    <location>
        <begin position="631"/>
        <end position="666"/>
    </location>
</feature>
<comment type="caution">
    <text evidence="16">The sequence shown here is derived from an EMBL/GenBank/DDBJ whole genome shotgun (WGS) entry which is preliminary data.</text>
</comment>
<feature type="transmembrane region" description="Helical" evidence="14">
    <location>
        <begin position="91"/>
        <end position="111"/>
    </location>
</feature>
<protein>
    <recommendedName>
        <fullName evidence="15">EF-hand domain-containing protein</fullName>
    </recommendedName>
</protein>
<evidence type="ECO:0000256" key="8">
    <source>
        <dbReference type="ARBA" id="ARBA00022837"/>
    </source>
</evidence>
<name>A0A7J6QTV1_PEROL</name>
<evidence type="ECO:0000313" key="17">
    <source>
        <dbReference type="Proteomes" id="UP000553632"/>
    </source>
</evidence>
<evidence type="ECO:0000256" key="2">
    <source>
        <dbReference type="ARBA" id="ARBA00004245"/>
    </source>
</evidence>
<dbReference type="InterPro" id="IPR011992">
    <property type="entry name" value="EF-hand-dom_pair"/>
</dbReference>
<gene>
    <name evidence="16" type="ORF">FOZ63_018612</name>
</gene>
<dbReference type="Proteomes" id="UP000553632">
    <property type="component" value="Unassembled WGS sequence"/>
</dbReference>
<evidence type="ECO:0000256" key="13">
    <source>
        <dbReference type="SAM" id="MobiDB-lite"/>
    </source>
</evidence>
<dbReference type="InterPro" id="IPR018247">
    <property type="entry name" value="EF_Hand_1_Ca_BS"/>
</dbReference>
<dbReference type="GO" id="GO:0016020">
    <property type="term" value="C:membrane"/>
    <property type="evidence" value="ECO:0007669"/>
    <property type="project" value="UniProtKB-SubCell"/>
</dbReference>
<evidence type="ECO:0000256" key="7">
    <source>
        <dbReference type="ARBA" id="ARBA00022821"/>
    </source>
</evidence>
<feature type="transmembrane region" description="Helical" evidence="14">
    <location>
        <begin position="330"/>
        <end position="347"/>
    </location>
</feature>
<feature type="domain" description="EF-hand" evidence="15">
    <location>
        <begin position="685"/>
        <end position="720"/>
    </location>
</feature>
<dbReference type="Gene3D" id="1.10.238.10">
    <property type="entry name" value="EF-hand"/>
    <property type="match status" value="2"/>
</dbReference>
<evidence type="ECO:0000259" key="15">
    <source>
        <dbReference type="PROSITE" id="PS50222"/>
    </source>
</evidence>
<evidence type="ECO:0000256" key="6">
    <source>
        <dbReference type="ARBA" id="ARBA00022737"/>
    </source>
</evidence>
<dbReference type="PROSITE" id="PS50222">
    <property type="entry name" value="EF_HAND_2"/>
    <property type="match status" value="3"/>
</dbReference>
<comment type="subcellular location">
    <subcellularLocation>
        <location evidence="2">Cytoplasm</location>
        <location evidence="2">Cytoskeleton</location>
    </subcellularLocation>
    <subcellularLocation>
        <location evidence="1">Membrane</location>
        <topology evidence="1">Multi-pass membrane protein</topology>
    </subcellularLocation>
</comment>
<evidence type="ECO:0000256" key="5">
    <source>
        <dbReference type="ARBA" id="ARBA00022692"/>
    </source>
</evidence>
<dbReference type="SUPFAM" id="SSF47473">
    <property type="entry name" value="EF-hand"/>
    <property type="match status" value="1"/>
</dbReference>
<sequence length="809" mass="91682">MSLVATRAVKRRKRAVPGLLIKLLIIFAACVACLAWVLSTLTSASMKSPLSSHQAFLSSDTAPASSMSMAARSVGVLHAEVEGEEEEVSSWVYVTEVVVVIVLSLVFEYIQERIREKLEEEGKTTLVRMMDTLFREIMILGFIGLFVFICTKTGLAKEISKAVIGEAAKEGGEDPLAESFESIHMIIFCVMVVFIFQCVTLMLGAERITRRWDVWEQMSETGREKHADSRHNSLERRLVDRGFLDEEGNEKTPLKFSENWFSYIVPDELRDIVIWRLLRHEFLFPSHGRGQKLALVSQIPEVRDPIVFDFERYLTEKLGEGFVELVEVDLATWVVAVLFTPCIAWILSYSTAIRIAMICGFSWLLLLAMFAFYVHITNVMIALSPVVPSRAAVLLQMLSGTSLAAFQRHYRSPDRPSAKRPTDSDTPASSSEEEDLTEPLLQAKSRMFSWVPRFRQREDYFKPVHQRSTVMKLICQHRHRVPNAQERLMWFEEYSLDIFAHMLEMMMFFQAVLTATLIVLIVIGGPSEWSALSWIFYVLSWLEWAVMARYLVPHVMSRLTLVTSIEYLKDPELIEKVTFDVKRERLSQALKVLSVVKLEGKARRLAAEGEETISDEEYKAALSTFKSLSEEAKLKIENTFESFDADLSGTVDCQEMEEASRLPCVHLSEEAVQVMAAMGVVPGTEASKSACALLKMVDKDGSGQLDEEEFKVLMVLALVKPSEEEEAEDLKAFFRKIDADHSGFVSLDELGEAFTQLGVPMNTEEVGRLVYECFAQVRTELGEPEFVKWMRFLENMGIKGEQADRVAQA</sequence>
<organism evidence="16 17">
    <name type="scientific">Perkinsus olseni</name>
    <name type="common">Perkinsus atlanticus</name>
    <dbReference type="NCBI Taxonomy" id="32597"/>
    <lineage>
        <taxon>Eukaryota</taxon>
        <taxon>Sar</taxon>
        <taxon>Alveolata</taxon>
        <taxon>Perkinsozoa</taxon>
        <taxon>Perkinsea</taxon>
        <taxon>Perkinsida</taxon>
        <taxon>Perkinsidae</taxon>
        <taxon>Perkinsus</taxon>
    </lineage>
</organism>